<dbReference type="AlphaFoldDB" id="A0A545U5G5"/>
<dbReference type="Proteomes" id="UP000319732">
    <property type="component" value="Unassembled WGS sequence"/>
</dbReference>
<dbReference type="Gene3D" id="3.40.190.290">
    <property type="match status" value="1"/>
</dbReference>
<dbReference type="PANTHER" id="PTHR30537:SF68">
    <property type="entry name" value="TRANSCRIPTIONAL REGULATOR-RELATED"/>
    <property type="match status" value="1"/>
</dbReference>
<dbReference type="GO" id="GO:0043565">
    <property type="term" value="F:sequence-specific DNA binding"/>
    <property type="evidence" value="ECO:0007669"/>
    <property type="project" value="TreeGrafter"/>
</dbReference>
<evidence type="ECO:0000256" key="1">
    <source>
        <dbReference type="ARBA" id="ARBA00009437"/>
    </source>
</evidence>
<dbReference type="SUPFAM" id="SSF53850">
    <property type="entry name" value="Periplasmic binding protein-like II"/>
    <property type="match status" value="1"/>
</dbReference>
<dbReference type="InterPro" id="IPR036388">
    <property type="entry name" value="WH-like_DNA-bd_sf"/>
</dbReference>
<organism evidence="6 7">
    <name type="scientific">Exilibacterium tricleocarpae</name>
    <dbReference type="NCBI Taxonomy" id="2591008"/>
    <lineage>
        <taxon>Bacteria</taxon>
        <taxon>Pseudomonadati</taxon>
        <taxon>Pseudomonadota</taxon>
        <taxon>Gammaproteobacteria</taxon>
        <taxon>Cellvibrionales</taxon>
        <taxon>Cellvibrionaceae</taxon>
        <taxon>Exilibacterium</taxon>
    </lineage>
</organism>
<evidence type="ECO:0000313" key="6">
    <source>
        <dbReference type="EMBL" id="TQV84708.1"/>
    </source>
</evidence>
<dbReference type="Pfam" id="PF03466">
    <property type="entry name" value="LysR_substrate"/>
    <property type="match status" value="1"/>
</dbReference>
<dbReference type="InterPro" id="IPR036390">
    <property type="entry name" value="WH_DNA-bd_sf"/>
</dbReference>
<dbReference type="SUPFAM" id="SSF46785">
    <property type="entry name" value="Winged helix' DNA-binding domain"/>
    <property type="match status" value="1"/>
</dbReference>
<name>A0A545U5G5_9GAMM</name>
<dbReference type="InterPro" id="IPR000847">
    <property type="entry name" value="LysR_HTH_N"/>
</dbReference>
<dbReference type="Gene3D" id="1.10.10.10">
    <property type="entry name" value="Winged helix-like DNA-binding domain superfamily/Winged helix DNA-binding domain"/>
    <property type="match status" value="1"/>
</dbReference>
<dbReference type="Pfam" id="PF00126">
    <property type="entry name" value="HTH_1"/>
    <property type="match status" value="1"/>
</dbReference>
<feature type="domain" description="HTH lysR-type" evidence="5">
    <location>
        <begin position="2"/>
        <end position="59"/>
    </location>
</feature>
<sequence length="312" mass="34410">MIDLNAMIMFAKVVEAQSYTQAARELGIPKSTISRKISQIEEQLGVRLLQRNSRSLSLTELGSRVYENCVTILHEMESVQATIENSRQQVSGALKVAVPISLNQDVIATLCAGFLKKHPKVDLDIQFSDGNVDLIRSGYDIAVMFGPLTSSDLVARLLFERAMILVASPAYLRTRGRPHAPQELSQHQGILLGSHSSAPIWPLGTGNQKSLVSFRAKVCANSSTTVKQMAVAGLGIAMMTEAQCRRELQNGTLVQVLKECPIEPLKAYGLYSSRYQLAPKITVFLDYFARHIDNHESQQPVQLTPVRAVPRP</sequence>
<dbReference type="InterPro" id="IPR005119">
    <property type="entry name" value="LysR_subst-bd"/>
</dbReference>
<reference evidence="6 7" key="1">
    <citation type="submission" date="2019-06" db="EMBL/GenBank/DDBJ databases">
        <title>Whole genome sequence for Cellvibrionaceae sp. R142.</title>
        <authorList>
            <person name="Wang G."/>
        </authorList>
    </citation>
    <scope>NUCLEOTIDE SEQUENCE [LARGE SCALE GENOMIC DNA]</scope>
    <source>
        <strain evidence="6 7">R142</strain>
    </source>
</reference>
<comment type="similarity">
    <text evidence="1">Belongs to the LysR transcriptional regulatory family.</text>
</comment>
<dbReference type="PANTHER" id="PTHR30537">
    <property type="entry name" value="HTH-TYPE TRANSCRIPTIONAL REGULATOR"/>
    <property type="match status" value="1"/>
</dbReference>
<evidence type="ECO:0000256" key="4">
    <source>
        <dbReference type="ARBA" id="ARBA00023163"/>
    </source>
</evidence>
<dbReference type="EMBL" id="VHSG01000005">
    <property type="protein sequence ID" value="TQV84708.1"/>
    <property type="molecule type" value="Genomic_DNA"/>
</dbReference>
<evidence type="ECO:0000259" key="5">
    <source>
        <dbReference type="PROSITE" id="PS50931"/>
    </source>
</evidence>
<keyword evidence="2" id="KW-0805">Transcription regulation</keyword>
<proteinExistence type="inferred from homology"/>
<dbReference type="PROSITE" id="PS50931">
    <property type="entry name" value="HTH_LYSR"/>
    <property type="match status" value="1"/>
</dbReference>
<keyword evidence="3" id="KW-0238">DNA-binding</keyword>
<gene>
    <name evidence="6" type="ORF">FKG94_04080</name>
</gene>
<dbReference type="FunFam" id="1.10.10.10:FF:000001">
    <property type="entry name" value="LysR family transcriptional regulator"/>
    <property type="match status" value="1"/>
</dbReference>
<comment type="caution">
    <text evidence="6">The sequence shown here is derived from an EMBL/GenBank/DDBJ whole genome shotgun (WGS) entry which is preliminary data.</text>
</comment>
<dbReference type="CDD" id="cd08422">
    <property type="entry name" value="PBP2_CrgA_like"/>
    <property type="match status" value="1"/>
</dbReference>
<evidence type="ECO:0000313" key="7">
    <source>
        <dbReference type="Proteomes" id="UP000319732"/>
    </source>
</evidence>
<dbReference type="GO" id="GO:0003700">
    <property type="term" value="F:DNA-binding transcription factor activity"/>
    <property type="evidence" value="ECO:0007669"/>
    <property type="project" value="InterPro"/>
</dbReference>
<evidence type="ECO:0000256" key="3">
    <source>
        <dbReference type="ARBA" id="ARBA00023125"/>
    </source>
</evidence>
<keyword evidence="4" id="KW-0804">Transcription</keyword>
<evidence type="ECO:0000256" key="2">
    <source>
        <dbReference type="ARBA" id="ARBA00023015"/>
    </source>
</evidence>
<protein>
    <submittedName>
        <fullName evidence="6">LysR family transcriptional regulator</fullName>
    </submittedName>
</protein>
<dbReference type="GO" id="GO:0006351">
    <property type="term" value="P:DNA-templated transcription"/>
    <property type="evidence" value="ECO:0007669"/>
    <property type="project" value="TreeGrafter"/>
</dbReference>
<dbReference type="OrthoDB" id="5721010at2"/>
<keyword evidence="7" id="KW-1185">Reference proteome</keyword>
<accession>A0A545U5G5</accession>
<dbReference type="InterPro" id="IPR058163">
    <property type="entry name" value="LysR-type_TF_proteobact-type"/>
</dbReference>